<reference evidence="2 3" key="1">
    <citation type="submission" date="2023-07" db="EMBL/GenBank/DDBJ databases">
        <title>Sorghum-associated microbial communities from plants grown in Nebraska, USA.</title>
        <authorList>
            <person name="Schachtman D."/>
        </authorList>
    </citation>
    <scope>NUCLEOTIDE SEQUENCE [LARGE SCALE GENOMIC DNA]</scope>
    <source>
        <strain evidence="2 3">BE198</strain>
    </source>
</reference>
<dbReference type="GO" id="GO:0005840">
    <property type="term" value="C:ribosome"/>
    <property type="evidence" value="ECO:0007669"/>
    <property type="project" value="UniProtKB-KW"/>
</dbReference>
<dbReference type="RefSeq" id="WP_310062914.1">
    <property type="nucleotide sequence ID" value="NZ_JAVDVY010000002.1"/>
</dbReference>
<keyword evidence="3" id="KW-1185">Reference proteome</keyword>
<sequence length="89" mass="9984">MRKATRLGLSVVLLAIATSVFAATEYEIEVSHNDELFIINGEKYEAKTYCFNMEEGDRVIFLEGSPYGACASGKLLNMRTHKVCDVWCD</sequence>
<name>A0ABU1WCE8_9GAMM</name>
<evidence type="ECO:0000256" key="1">
    <source>
        <dbReference type="SAM" id="SignalP"/>
    </source>
</evidence>
<evidence type="ECO:0000313" key="2">
    <source>
        <dbReference type="EMBL" id="MDR7135314.1"/>
    </source>
</evidence>
<gene>
    <name evidence="2" type="ORF">J2X06_002523</name>
</gene>
<proteinExistence type="predicted"/>
<feature type="signal peptide" evidence="1">
    <location>
        <begin position="1"/>
        <end position="22"/>
    </location>
</feature>
<feature type="chain" id="PRO_5046080400" evidence="1">
    <location>
        <begin position="23"/>
        <end position="89"/>
    </location>
</feature>
<accession>A0ABU1WCE8</accession>
<keyword evidence="2" id="KW-0689">Ribosomal protein</keyword>
<dbReference type="Proteomes" id="UP001251524">
    <property type="component" value="Unassembled WGS sequence"/>
</dbReference>
<keyword evidence="1" id="KW-0732">Signal</keyword>
<evidence type="ECO:0000313" key="3">
    <source>
        <dbReference type="Proteomes" id="UP001251524"/>
    </source>
</evidence>
<protein>
    <submittedName>
        <fullName evidence="2">Ribosomal protein S17</fullName>
    </submittedName>
</protein>
<keyword evidence="2" id="KW-0687">Ribonucleoprotein</keyword>
<organism evidence="2 3">
    <name type="scientific">Lysobacter niastensis</name>
    <dbReference type="NCBI Taxonomy" id="380629"/>
    <lineage>
        <taxon>Bacteria</taxon>
        <taxon>Pseudomonadati</taxon>
        <taxon>Pseudomonadota</taxon>
        <taxon>Gammaproteobacteria</taxon>
        <taxon>Lysobacterales</taxon>
        <taxon>Lysobacteraceae</taxon>
        <taxon>Lysobacter</taxon>
    </lineage>
</organism>
<dbReference type="EMBL" id="JAVDVY010000002">
    <property type="protein sequence ID" value="MDR7135314.1"/>
    <property type="molecule type" value="Genomic_DNA"/>
</dbReference>
<comment type="caution">
    <text evidence="2">The sequence shown here is derived from an EMBL/GenBank/DDBJ whole genome shotgun (WGS) entry which is preliminary data.</text>
</comment>